<dbReference type="KEGG" id="cme:CYME_CML035C"/>
<keyword evidence="3" id="KW-1185">Reference proteome</keyword>
<dbReference type="PANTHER" id="PTHR15020">
    <property type="entry name" value="FLAVIN REDUCTASE-RELATED"/>
    <property type="match status" value="1"/>
</dbReference>
<dbReference type="EMBL" id="AP006494">
    <property type="protein sequence ID" value="BAM80666.1"/>
    <property type="molecule type" value="Genomic_DNA"/>
</dbReference>
<gene>
    <name evidence="2" type="ORF">CYME_CML035C</name>
</gene>
<dbReference type="Gramene" id="CML035CT">
    <property type="protein sequence ID" value="CML035CT"/>
    <property type="gene ID" value="CML035C"/>
</dbReference>
<protein>
    <recommendedName>
        <fullName evidence="1">NAD(P)-binding domain-containing protein</fullName>
    </recommendedName>
</protein>
<dbReference type="InterPro" id="IPR036291">
    <property type="entry name" value="NAD(P)-bd_dom_sf"/>
</dbReference>
<dbReference type="HOGENOM" id="CLU_1160025_0_0_1"/>
<reference evidence="2 3" key="2">
    <citation type="journal article" date="2007" name="BMC Biol.">
        <title>A 100%-complete sequence reveals unusually simple genomic features in the hot-spring red alga Cyanidioschyzon merolae.</title>
        <authorList>
            <person name="Nozaki H."/>
            <person name="Takano H."/>
            <person name="Misumi O."/>
            <person name="Terasawa K."/>
            <person name="Matsuzaki M."/>
            <person name="Maruyama S."/>
            <person name="Nishida K."/>
            <person name="Yagisawa F."/>
            <person name="Yoshida Y."/>
            <person name="Fujiwara T."/>
            <person name="Takio S."/>
            <person name="Tamura K."/>
            <person name="Chung S.J."/>
            <person name="Nakamura S."/>
            <person name="Kuroiwa H."/>
            <person name="Tanaka K."/>
            <person name="Sato N."/>
            <person name="Kuroiwa T."/>
        </authorList>
    </citation>
    <scope>NUCLEOTIDE SEQUENCE [LARGE SCALE GENOMIC DNA]</scope>
    <source>
        <strain evidence="2 3">10D</strain>
    </source>
</reference>
<dbReference type="Gene3D" id="3.40.50.720">
    <property type="entry name" value="NAD(P)-binding Rossmann-like Domain"/>
    <property type="match status" value="1"/>
</dbReference>
<evidence type="ECO:0000313" key="2">
    <source>
        <dbReference type="EMBL" id="BAM80666.1"/>
    </source>
</evidence>
<dbReference type="GeneID" id="16994767"/>
<dbReference type="AlphaFoldDB" id="M1USJ1"/>
<evidence type="ECO:0000313" key="3">
    <source>
        <dbReference type="Proteomes" id="UP000007014"/>
    </source>
</evidence>
<proteinExistence type="predicted"/>
<dbReference type="Pfam" id="PF13460">
    <property type="entry name" value="NAD_binding_10"/>
    <property type="match status" value="1"/>
</dbReference>
<dbReference type="STRING" id="280699.M1USJ1"/>
<dbReference type="SUPFAM" id="SSF51735">
    <property type="entry name" value="NAD(P)-binding Rossmann-fold domains"/>
    <property type="match status" value="1"/>
</dbReference>
<accession>M1USJ1</accession>
<dbReference type="InterPro" id="IPR016040">
    <property type="entry name" value="NAD(P)-bd_dom"/>
</dbReference>
<evidence type="ECO:0000259" key="1">
    <source>
        <dbReference type="Pfam" id="PF13460"/>
    </source>
</evidence>
<organism evidence="2 3">
    <name type="scientific">Cyanidioschyzon merolae (strain NIES-3377 / 10D)</name>
    <name type="common">Unicellular red alga</name>
    <dbReference type="NCBI Taxonomy" id="280699"/>
    <lineage>
        <taxon>Eukaryota</taxon>
        <taxon>Rhodophyta</taxon>
        <taxon>Bangiophyceae</taxon>
        <taxon>Cyanidiales</taxon>
        <taxon>Cyanidiaceae</taxon>
        <taxon>Cyanidioschyzon</taxon>
    </lineage>
</organism>
<dbReference type="Proteomes" id="UP000007014">
    <property type="component" value="Chromosome 12"/>
</dbReference>
<feature type="domain" description="NAD(P)-binding" evidence="1">
    <location>
        <begin position="160"/>
        <end position="249"/>
    </location>
</feature>
<name>M1USJ1_CYAM1</name>
<dbReference type="OrthoDB" id="5623at2759"/>
<dbReference type="PANTHER" id="PTHR15020:SF45">
    <property type="entry name" value="NAD(P)-BINDING DOMAIN-CONTAINING PROTEIN"/>
    <property type="match status" value="1"/>
</dbReference>
<dbReference type="RefSeq" id="XP_005536702.1">
    <property type="nucleotide sequence ID" value="XM_005536645.1"/>
</dbReference>
<reference evidence="2 3" key="1">
    <citation type="journal article" date="2004" name="Nature">
        <title>Genome sequence of the ultrasmall unicellular red alga Cyanidioschyzon merolae 10D.</title>
        <authorList>
            <person name="Matsuzaki M."/>
            <person name="Misumi O."/>
            <person name="Shin-i T."/>
            <person name="Maruyama S."/>
            <person name="Takahara M."/>
            <person name="Miyagishima S."/>
            <person name="Mori T."/>
            <person name="Nishida K."/>
            <person name="Yagisawa F."/>
            <person name="Nishida K."/>
            <person name="Yoshida Y."/>
            <person name="Nishimura Y."/>
            <person name="Nakao S."/>
            <person name="Kobayashi T."/>
            <person name="Momoyama Y."/>
            <person name="Higashiyama T."/>
            <person name="Minoda A."/>
            <person name="Sano M."/>
            <person name="Nomoto H."/>
            <person name="Oishi K."/>
            <person name="Hayashi H."/>
            <person name="Ohta F."/>
            <person name="Nishizaka S."/>
            <person name="Haga S."/>
            <person name="Miura S."/>
            <person name="Morishita T."/>
            <person name="Kabeya Y."/>
            <person name="Terasawa K."/>
            <person name="Suzuki Y."/>
            <person name="Ishii Y."/>
            <person name="Asakawa S."/>
            <person name="Takano H."/>
            <person name="Ohta N."/>
            <person name="Kuroiwa H."/>
            <person name="Tanaka K."/>
            <person name="Shimizu N."/>
            <person name="Sugano S."/>
            <person name="Sato N."/>
            <person name="Nozaki H."/>
            <person name="Ogasawara N."/>
            <person name="Kohara Y."/>
            <person name="Kuroiwa T."/>
        </authorList>
    </citation>
    <scope>NUCLEOTIDE SEQUENCE [LARGE SCALE GENOMIC DNA]</scope>
    <source>
        <strain evidence="2 3">10D</strain>
    </source>
</reference>
<sequence>MLRTEHYAFLPCISRALEERDSLGIRRELRARQQRLSMQQSRSKLGRVCVTGANSPLGQELVGALTRTPDPSLRPDAIGVIGARDPIESHSAGAGLHFPGPGVDFLECAATDLEHYNPRTLFSINDDDLGLRRRSIFRENQVVIDLLRAQGETNEPRSKTRLVLVTLLGCGDSEDAIPSQAFDVLRPLLLELSRVEQYVRESGLPYTIVRPGALEHGDADSRAIVSESKVGFGTIHRSTLAHLLLNVAASEKAVNKTLMALDMNRLLVAAPYVRPFEVWESPPFEVFDL</sequence>